<dbReference type="SUPFAM" id="SSF48695">
    <property type="entry name" value="Multiheme cytochromes"/>
    <property type="match status" value="1"/>
</dbReference>
<name>A0AAW4L6N3_9BACT</name>
<evidence type="ECO:0000313" key="2">
    <source>
        <dbReference type="EMBL" id="MBT0665475.1"/>
    </source>
</evidence>
<organism evidence="2 3">
    <name type="scientific">Geoanaerobacter pelophilus</name>
    <dbReference type="NCBI Taxonomy" id="60036"/>
    <lineage>
        <taxon>Bacteria</taxon>
        <taxon>Pseudomonadati</taxon>
        <taxon>Thermodesulfobacteriota</taxon>
        <taxon>Desulfuromonadia</taxon>
        <taxon>Geobacterales</taxon>
        <taxon>Geobacteraceae</taxon>
        <taxon>Geoanaerobacter</taxon>
    </lineage>
</organism>
<accession>A0AAW4L6N3</accession>
<dbReference type="Proteomes" id="UP000811899">
    <property type="component" value="Unassembled WGS sequence"/>
</dbReference>
<dbReference type="PROSITE" id="PS51257">
    <property type="entry name" value="PROKAR_LIPOPROTEIN"/>
    <property type="match status" value="1"/>
</dbReference>
<keyword evidence="1" id="KW-0732">Signal</keyword>
<dbReference type="EMBL" id="JAHCVJ010000006">
    <property type="protein sequence ID" value="MBT0665475.1"/>
    <property type="molecule type" value="Genomic_DNA"/>
</dbReference>
<keyword evidence="3" id="KW-1185">Reference proteome</keyword>
<reference evidence="2 3" key="1">
    <citation type="submission" date="2021-05" db="EMBL/GenBank/DDBJ databases">
        <title>The draft genome of Geobacter pelophilus DSM 12255.</title>
        <authorList>
            <person name="Xu Z."/>
            <person name="Masuda Y."/>
            <person name="Itoh H."/>
            <person name="Senoo K."/>
        </authorList>
    </citation>
    <scope>NUCLEOTIDE SEQUENCE [LARGE SCALE GENOMIC DNA]</scope>
    <source>
        <strain evidence="2 3">DSM 12255</strain>
    </source>
</reference>
<dbReference type="AlphaFoldDB" id="A0AAW4L6N3"/>
<evidence type="ECO:0000256" key="1">
    <source>
        <dbReference type="SAM" id="SignalP"/>
    </source>
</evidence>
<gene>
    <name evidence="2" type="ORF">KI809_14295</name>
</gene>
<comment type="caution">
    <text evidence="2">The sequence shown here is derived from an EMBL/GenBank/DDBJ whole genome shotgun (WGS) entry which is preliminary data.</text>
</comment>
<evidence type="ECO:0000313" key="3">
    <source>
        <dbReference type="Proteomes" id="UP000811899"/>
    </source>
</evidence>
<dbReference type="RefSeq" id="WP_214172256.1">
    <property type="nucleotide sequence ID" value="NZ_JAHCVJ010000006.1"/>
</dbReference>
<proteinExistence type="predicted"/>
<sequence length="139" mass="14465">MSPIKAISSIRGLFFLLACLALTACGDSNSERTLDPVTGKHPENWVLAGHKPAALASGVEACFECHGENGAGGVANIACSDCHIGGPEHKHPVAWDSTITLHGPYANANGIESCRNIYCHGARWEGVVGSGQACSLCHN</sequence>
<dbReference type="Gene3D" id="3.90.10.10">
    <property type="entry name" value="Cytochrome C3"/>
    <property type="match status" value="1"/>
</dbReference>
<feature type="chain" id="PRO_5043913118" evidence="1">
    <location>
        <begin position="24"/>
        <end position="139"/>
    </location>
</feature>
<feature type="signal peptide" evidence="1">
    <location>
        <begin position="1"/>
        <end position="23"/>
    </location>
</feature>
<protein>
    <submittedName>
        <fullName evidence="2">Uncharacterized protein</fullName>
    </submittedName>
</protein>
<dbReference type="InterPro" id="IPR036280">
    <property type="entry name" value="Multihaem_cyt_sf"/>
</dbReference>